<dbReference type="AlphaFoldDB" id="A0A9D2ER75"/>
<protein>
    <submittedName>
        <fullName evidence="2">Glucosyltransferase domain-containing protein</fullName>
    </submittedName>
</protein>
<dbReference type="Proteomes" id="UP000824048">
    <property type="component" value="Unassembled WGS sequence"/>
</dbReference>
<organism evidence="2 3">
    <name type="scientific">Candidatus Gemmiger excrementigallinarum</name>
    <dbReference type="NCBI Taxonomy" id="2838609"/>
    <lineage>
        <taxon>Bacteria</taxon>
        <taxon>Bacillati</taxon>
        <taxon>Bacillota</taxon>
        <taxon>Clostridia</taxon>
        <taxon>Eubacteriales</taxon>
        <taxon>Gemmiger</taxon>
    </lineage>
</organism>
<feature type="transmembrane region" description="Helical" evidence="1">
    <location>
        <begin position="83"/>
        <end position="107"/>
    </location>
</feature>
<feature type="transmembrane region" description="Helical" evidence="1">
    <location>
        <begin position="337"/>
        <end position="354"/>
    </location>
</feature>
<feature type="transmembrane region" description="Helical" evidence="1">
    <location>
        <begin position="246"/>
        <end position="265"/>
    </location>
</feature>
<reference evidence="2" key="1">
    <citation type="journal article" date="2021" name="PeerJ">
        <title>Extensive microbial diversity within the chicken gut microbiome revealed by metagenomics and culture.</title>
        <authorList>
            <person name="Gilroy R."/>
            <person name="Ravi A."/>
            <person name="Getino M."/>
            <person name="Pursley I."/>
            <person name="Horton D.L."/>
            <person name="Alikhan N.F."/>
            <person name="Baker D."/>
            <person name="Gharbi K."/>
            <person name="Hall N."/>
            <person name="Watson M."/>
            <person name="Adriaenssens E.M."/>
            <person name="Foster-Nyarko E."/>
            <person name="Jarju S."/>
            <person name="Secka A."/>
            <person name="Antonio M."/>
            <person name="Oren A."/>
            <person name="Chaudhuri R.R."/>
            <person name="La Ragione R."/>
            <person name="Hildebrand F."/>
            <person name="Pallen M.J."/>
        </authorList>
    </citation>
    <scope>NUCLEOTIDE SEQUENCE</scope>
    <source>
        <strain evidence="2">ChiSxjej1B13-11774</strain>
    </source>
</reference>
<feature type="transmembrane region" description="Helical" evidence="1">
    <location>
        <begin position="168"/>
        <end position="194"/>
    </location>
</feature>
<accession>A0A9D2ER75</accession>
<feature type="transmembrane region" description="Helical" evidence="1">
    <location>
        <begin position="309"/>
        <end position="331"/>
    </location>
</feature>
<feature type="transmembrane region" description="Helical" evidence="1">
    <location>
        <begin position="366"/>
        <end position="392"/>
    </location>
</feature>
<keyword evidence="1" id="KW-0812">Transmembrane</keyword>
<name>A0A9D2ER75_9FIRM</name>
<gene>
    <name evidence="2" type="ORF">H9811_05660</name>
</gene>
<dbReference type="InterPro" id="IPR025686">
    <property type="entry name" value="Glucos_trans_II"/>
</dbReference>
<evidence type="ECO:0000256" key="1">
    <source>
        <dbReference type="SAM" id="Phobius"/>
    </source>
</evidence>
<feature type="transmembrane region" description="Helical" evidence="1">
    <location>
        <begin position="23"/>
        <end position="47"/>
    </location>
</feature>
<dbReference type="Pfam" id="PF14264">
    <property type="entry name" value="Glucos_trans_II"/>
    <property type="match status" value="1"/>
</dbReference>
<proteinExistence type="predicted"/>
<evidence type="ECO:0000313" key="3">
    <source>
        <dbReference type="Proteomes" id="UP000824048"/>
    </source>
</evidence>
<keyword evidence="1" id="KW-1133">Transmembrane helix</keyword>
<reference evidence="2" key="2">
    <citation type="submission" date="2021-04" db="EMBL/GenBank/DDBJ databases">
        <authorList>
            <person name="Gilroy R."/>
        </authorList>
    </citation>
    <scope>NUCLEOTIDE SEQUENCE</scope>
    <source>
        <strain evidence="2">ChiSxjej1B13-11774</strain>
    </source>
</reference>
<comment type="caution">
    <text evidence="2">The sequence shown here is derived from an EMBL/GenBank/DDBJ whole genome shotgun (WGS) entry which is preliminary data.</text>
</comment>
<feature type="transmembrane region" description="Helical" evidence="1">
    <location>
        <begin position="114"/>
        <end position="134"/>
    </location>
</feature>
<feature type="transmembrane region" description="Helical" evidence="1">
    <location>
        <begin position="285"/>
        <end position="302"/>
    </location>
</feature>
<feature type="transmembrane region" description="Helical" evidence="1">
    <location>
        <begin position="206"/>
        <end position="226"/>
    </location>
</feature>
<keyword evidence="1" id="KW-0472">Membrane</keyword>
<sequence length="517" mass="56961">MNQILDTTEEKLRGWCKRIDRSLLAAVSLAALAGMLLAHAFAFMNLFPNHDSTVVVFDAQWTMYTLGRWAQNLYFPLIRGKVAAPWLIGLFSTVYIAVSGYCIASLLRLRRSAAVLVTALLACCATVTALLATYNLWTDAHLMGMVLACLGVFCLEKAKPVPGFCVAAVLFCGCLAFYQAYIQFALGLFLLVLVRQALEDTPWRTWLLHGVRALASLAAGAVLYLISVKISLALTGYQLSDTGNGLVQLLRLGPAAILAGIPATYKNFFQTLLGYSGWNDRGMRVATALMLLLTLWGLFVRLRGQKRRAVVQTLLAVALLPLGLNVVYLLASGNVYILMQHALFLVYALPLMLLSGQELPNPPRALWRWCGAALCVFLIGRMVICANGAYVYTKFVYDQTARQMTTVMAEVQKLPGYEEGTTPVAFVGDFTDSLFAYHDPAFSRYEEGDLHQVNSAVTYDGTIKWWFQHVMGSTANVVADQAQLNAWAEDARVEEMPVYPYDGYCAMIDGTAVVRIS</sequence>
<evidence type="ECO:0000313" key="2">
    <source>
        <dbReference type="EMBL" id="HIZ42030.1"/>
    </source>
</evidence>
<dbReference type="EMBL" id="DXBP01000035">
    <property type="protein sequence ID" value="HIZ42030.1"/>
    <property type="molecule type" value="Genomic_DNA"/>
</dbReference>